<comment type="caution">
    <text evidence="2">The sequence shown here is derived from an EMBL/GenBank/DDBJ whole genome shotgun (WGS) entry which is preliminary data.</text>
</comment>
<dbReference type="Gene3D" id="1.10.260.40">
    <property type="entry name" value="lambda repressor-like DNA-binding domains"/>
    <property type="match status" value="1"/>
</dbReference>
<gene>
    <name evidence="2" type="ORF">GA398_02450</name>
</gene>
<feature type="domain" description="HTH cro/C1-type" evidence="1">
    <location>
        <begin position="16"/>
        <end position="67"/>
    </location>
</feature>
<evidence type="ECO:0000259" key="1">
    <source>
        <dbReference type="PROSITE" id="PS50943"/>
    </source>
</evidence>
<proteinExistence type="predicted"/>
<evidence type="ECO:0000313" key="3">
    <source>
        <dbReference type="Proteomes" id="UP000434604"/>
    </source>
</evidence>
<protein>
    <submittedName>
        <fullName evidence="2">Helix-turn-helix transcriptional regulator</fullName>
    </submittedName>
</protein>
<organism evidence="2 3">
    <name type="scientific">Bacteroides xylanisolvens</name>
    <dbReference type="NCBI Taxonomy" id="371601"/>
    <lineage>
        <taxon>Bacteria</taxon>
        <taxon>Pseudomonadati</taxon>
        <taxon>Bacteroidota</taxon>
        <taxon>Bacteroidia</taxon>
        <taxon>Bacteroidales</taxon>
        <taxon>Bacteroidaceae</taxon>
        <taxon>Bacteroides</taxon>
    </lineage>
</organism>
<dbReference type="SUPFAM" id="SSF47413">
    <property type="entry name" value="lambda repressor-like DNA-binding domains"/>
    <property type="match status" value="1"/>
</dbReference>
<sequence length="73" mass="8525">MIEKDEILISKVALELKKLREMNNLTQEDVYNDTNIHIGRIESGKSNVTVSTLYTLCRYFNITMQHFFDDIGL</sequence>
<dbReference type="InterPro" id="IPR010982">
    <property type="entry name" value="Lambda_DNA-bd_dom_sf"/>
</dbReference>
<dbReference type="InterPro" id="IPR001387">
    <property type="entry name" value="Cro/C1-type_HTH"/>
</dbReference>
<reference evidence="2 3" key="1">
    <citation type="journal article" date="2019" name="Nat. Med.">
        <title>A library of human gut bacterial isolates paired with longitudinal multiomics data enables mechanistic microbiome research.</title>
        <authorList>
            <person name="Poyet M."/>
            <person name="Groussin M."/>
            <person name="Gibbons S.M."/>
            <person name="Avila-Pacheco J."/>
            <person name="Jiang X."/>
            <person name="Kearney S.M."/>
            <person name="Perrotta A.R."/>
            <person name="Berdy B."/>
            <person name="Zhao S."/>
            <person name="Lieberman T.D."/>
            <person name="Swanson P.K."/>
            <person name="Smith M."/>
            <person name="Roesemann S."/>
            <person name="Alexander J.E."/>
            <person name="Rich S.A."/>
            <person name="Livny J."/>
            <person name="Vlamakis H."/>
            <person name="Clish C."/>
            <person name="Bullock K."/>
            <person name="Deik A."/>
            <person name="Scott J."/>
            <person name="Pierce K.A."/>
            <person name="Xavier R.J."/>
            <person name="Alm E.J."/>
        </authorList>
    </citation>
    <scope>NUCLEOTIDE SEQUENCE [LARGE SCALE GENOMIC DNA]</scope>
    <source>
        <strain evidence="2 3">BIOML-A58</strain>
    </source>
</reference>
<dbReference type="PROSITE" id="PS50943">
    <property type="entry name" value="HTH_CROC1"/>
    <property type="match status" value="1"/>
</dbReference>
<dbReference type="Pfam" id="PF01381">
    <property type="entry name" value="HTH_3"/>
    <property type="match status" value="1"/>
</dbReference>
<name>A0A7J5Q171_9BACE</name>
<dbReference type="SMART" id="SM00530">
    <property type="entry name" value="HTH_XRE"/>
    <property type="match status" value="1"/>
</dbReference>
<evidence type="ECO:0000313" key="2">
    <source>
        <dbReference type="EMBL" id="KAB6149570.1"/>
    </source>
</evidence>
<dbReference type="Proteomes" id="UP000434604">
    <property type="component" value="Unassembled WGS sequence"/>
</dbReference>
<dbReference type="GO" id="GO:0003677">
    <property type="term" value="F:DNA binding"/>
    <property type="evidence" value="ECO:0007669"/>
    <property type="project" value="InterPro"/>
</dbReference>
<dbReference type="AlphaFoldDB" id="A0A7J5Q171"/>
<dbReference type="CDD" id="cd00093">
    <property type="entry name" value="HTH_XRE"/>
    <property type="match status" value="1"/>
</dbReference>
<dbReference type="EMBL" id="WDED01000003">
    <property type="protein sequence ID" value="KAB6149570.1"/>
    <property type="molecule type" value="Genomic_DNA"/>
</dbReference>
<accession>A0A7J5Q171</accession>
<dbReference type="RefSeq" id="WP_151934171.1">
    <property type="nucleotide sequence ID" value="NZ_WDED01000003.1"/>
</dbReference>